<organism evidence="2 3">
    <name type="scientific">Microdochium bolleyi</name>
    <dbReference type="NCBI Taxonomy" id="196109"/>
    <lineage>
        <taxon>Eukaryota</taxon>
        <taxon>Fungi</taxon>
        <taxon>Dikarya</taxon>
        <taxon>Ascomycota</taxon>
        <taxon>Pezizomycotina</taxon>
        <taxon>Sordariomycetes</taxon>
        <taxon>Xylariomycetidae</taxon>
        <taxon>Xylariales</taxon>
        <taxon>Microdochiaceae</taxon>
        <taxon>Microdochium</taxon>
    </lineage>
</organism>
<sequence>MGQETSCLLPEVGTCTAAPYALYTNPVLPSTAGRQCPLPGFISSNSVAYYLPVPATVCGGGCCGNCKAYIAQVSTFANFAAVTCYYYSTQLTSPTTTSLCATNFDLYDDQYVYYRDDVQGCFASSSTAAERFCSYALSRPGPTATSLMTSSYCTPPARPRPAGGGGGQQLPQETAGLAFPILGVQAPDDGQAAAAAMPIPQPLAVATAAGAAGITPFPAPMPTGRPPRGGPELDPESELKGVPQLGARAASAPPPACLDTVAFPRWNVASACSCLLTPYSATATRTVLTSVQKSPVPTFRPRVGVDGDTSVMGKQFLLLSRNVTDVQGNVRRALIYSRRRSDRAARVARADEGEEDEEDEEHEEHEGEEEDGLGDGDDYDDEDEDDVDDTGHGARSAPSERAVGQGVAMHVNSEGRLFIVSQKLNYLRPYGQITLLKMAGGQTVLGQHAKGTGSSPDPDALYDCVAPQQEDGRALQCKLRDGSLAVFSEVRIPGPKKKNRPHVYAIAVGRSRVKGARTLTLRVSRRGTVLVGCGSG</sequence>
<proteinExistence type="predicted"/>
<gene>
    <name evidence="2" type="ORF">Micbo1qcDRAFT_219975</name>
</gene>
<accession>A0A136IMP0</accession>
<evidence type="ECO:0000313" key="2">
    <source>
        <dbReference type="EMBL" id="KXJ86094.1"/>
    </source>
</evidence>
<dbReference type="AlphaFoldDB" id="A0A136IMP0"/>
<keyword evidence="3" id="KW-1185">Reference proteome</keyword>
<evidence type="ECO:0000313" key="3">
    <source>
        <dbReference type="Proteomes" id="UP000070501"/>
    </source>
</evidence>
<feature type="region of interest" description="Disordered" evidence="1">
    <location>
        <begin position="344"/>
        <end position="406"/>
    </location>
</feature>
<name>A0A136IMP0_9PEZI</name>
<dbReference type="InParanoid" id="A0A136IMP0"/>
<evidence type="ECO:0000256" key="1">
    <source>
        <dbReference type="SAM" id="MobiDB-lite"/>
    </source>
</evidence>
<dbReference type="EMBL" id="KQ964271">
    <property type="protein sequence ID" value="KXJ86094.1"/>
    <property type="molecule type" value="Genomic_DNA"/>
</dbReference>
<feature type="compositionally biased region" description="Acidic residues" evidence="1">
    <location>
        <begin position="352"/>
        <end position="388"/>
    </location>
</feature>
<protein>
    <submittedName>
        <fullName evidence="2">Uncharacterized protein</fullName>
    </submittedName>
</protein>
<dbReference type="Proteomes" id="UP000070501">
    <property type="component" value="Unassembled WGS sequence"/>
</dbReference>
<reference evidence="3" key="1">
    <citation type="submission" date="2016-02" db="EMBL/GenBank/DDBJ databases">
        <title>Draft genome sequence of Microdochium bolleyi, a fungal endophyte of beachgrass.</title>
        <authorList>
            <consortium name="DOE Joint Genome Institute"/>
            <person name="David A.S."/>
            <person name="May G."/>
            <person name="Haridas S."/>
            <person name="Lim J."/>
            <person name="Wang M."/>
            <person name="Labutti K."/>
            <person name="Lipzen A."/>
            <person name="Barry K."/>
            <person name="Grigoriev I.V."/>
        </authorList>
    </citation>
    <scope>NUCLEOTIDE SEQUENCE [LARGE SCALE GENOMIC DNA]</scope>
    <source>
        <strain evidence="3">J235TASD1</strain>
    </source>
</reference>
<dbReference type="OrthoDB" id="4787729at2759"/>